<dbReference type="EMBL" id="CAMXCT020000761">
    <property type="protein sequence ID" value="CAL1136330.1"/>
    <property type="molecule type" value="Genomic_DNA"/>
</dbReference>
<dbReference type="Proteomes" id="UP001152797">
    <property type="component" value="Unassembled WGS sequence"/>
</dbReference>
<organism evidence="1">
    <name type="scientific">Cladocopium goreaui</name>
    <dbReference type="NCBI Taxonomy" id="2562237"/>
    <lineage>
        <taxon>Eukaryota</taxon>
        <taxon>Sar</taxon>
        <taxon>Alveolata</taxon>
        <taxon>Dinophyceae</taxon>
        <taxon>Suessiales</taxon>
        <taxon>Symbiodiniaceae</taxon>
        <taxon>Cladocopium</taxon>
    </lineage>
</organism>
<evidence type="ECO:0000313" key="2">
    <source>
        <dbReference type="EMBL" id="CAI4018039.1"/>
    </source>
</evidence>
<reference evidence="1" key="1">
    <citation type="submission" date="2022-10" db="EMBL/GenBank/DDBJ databases">
        <authorList>
            <person name="Chen Y."/>
            <person name="Dougan E. K."/>
            <person name="Chan C."/>
            <person name="Rhodes N."/>
            <person name="Thang M."/>
        </authorList>
    </citation>
    <scope>NUCLEOTIDE SEQUENCE</scope>
</reference>
<evidence type="ECO:0000313" key="3">
    <source>
        <dbReference type="EMBL" id="CAL4770267.1"/>
    </source>
</evidence>
<dbReference type="AlphaFoldDB" id="A0A9P1FQF0"/>
<evidence type="ECO:0000313" key="1">
    <source>
        <dbReference type="EMBL" id="CAI3982955.1"/>
    </source>
</evidence>
<sequence length="241" mass="27358">MEHGKLWHPFGAPDEDQLDFYRGERFNTEETALPTEGDFLQFLDDIDDDEDSQSDAFNSPKLAGLREKIESHHLAVGVSLGTFEDFSFSLVSQGFEDLVGYSIREMQCKELTRLISGDTLTAFLLEQLPSLMGAWRHVVLRRKSGELAEVVAMLQRIDLQEIHLFMCLEVSDEEAPDAAGERLEQKMQEKQLSAGFPKIVRITCIGPTAHPYWKEKEGYAWYAASQYTDRMAFFAPLGSHT</sequence>
<protein>
    <recommendedName>
        <fullName evidence="5">PAS domain-containing protein</fullName>
    </recommendedName>
</protein>
<proteinExistence type="predicted"/>
<comment type="caution">
    <text evidence="1">The sequence shown here is derived from an EMBL/GenBank/DDBJ whole genome shotgun (WGS) entry which is preliminary data.</text>
</comment>
<dbReference type="EMBL" id="CAMXCT030006671">
    <property type="protein sequence ID" value="CAL4805351.1"/>
    <property type="molecule type" value="Genomic_DNA"/>
</dbReference>
<dbReference type="EMBL" id="CAMXCT020006671">
    <property type="protein sequence ID" value="CAL1171414.1"/>
    <property type="molecule type" value="Genomic_DNA"/>
</dbReference>
<gene>
    <name evidence="1" type="ORF">C1SCF055_LOCUS10611</name>
    <name evidence="2" type="ORF">C1SCF055_LOCUS42637</name>
</gene>
<feature type="non-terminal residue" evidence="1">
    <location>
        <position position="1"/>
    </location>
</feature>
<dbReference type="EMBL" id="CAMXCT010006671">
    <property type="protein sequence ID" value="CAI4018039.1"/>
    <property type="molecule type" value="Genomic_DNA"/>
</dbReference>
<evidence type="ECO:0000313" key="4">
    <source>
        <dbReference type="Proteomes" id="UP001152797"/>
    </source>
</evidence>
<evidence type="ECO:0008006" key="5">
    <source>
        <dbReference type="Google" id="ProtNLM"/>
    </source>
</evidence>
<accession>A0A9P1FQF0</accession>
<name>A0A9P1FQF0_9DINO</name>
<reference evidence="3 4" key="2">
    <citation type="submission" date="2024-05" db="EMBL/GenBank/DDBJ databases">
        <authorList>
            <person name="Chen Y."/>
            <person name="Shah S."/>
            <person name="Dougan E. K."/>
            <person name="Thang M."/>
            <person name="Chan C."/>
        </authorList>
    </citation>
    <scope>NUCLEOTIDE SEQUENCE [LARGE SCALE GENOMIC DNA]</scope>
</reference>
<dbReference type="EMBL" id="CAMXCT010000761">
    <property type="protein sequence ID" value="CAI3982955.1"/>
    <property type="molecule type" value="Genomic_DNA"/>
</dbReference>
<dbReference type="EMBL" id="CAMXCT030000761">
    <property type="protein sequence ID" value="CAL4770267.1"/>
    <property type="molecule type" value="Genomic_DNA"/>
</dbReference>
<keyword evidence="4" id="KW-1185">Reference proteome</keyword>